<dbReference type="GO" id="GO:0005886">
    <property type="term" value="C:plasma membrane"/>
    <property type="evidence" value="ECO:0007669"/>
    <property type="project" value="TreeGrafter"/>
</dbReference>
<feature type="domain" description="Senescence" evidence="2">
    <location>
        <begin position="493"/>
        <end position="567"/>
    </location>
</feature>
<dbReference type="AlphaFoldDB" id="A0A8H7Y4L5"/>
<dbReference type="EMBL" id="JAFIQS010000003">
    <property type="protein sequence ID" value="KAG5171058.1"/>
    <property type="molecule type" value="Genomic_DNA"/>
</dbReference>
<dbReference type="PANTHER" id="PTHR21068:SF43">
    <property type="entry name" value="SPARTIN"/>
    <property type="match status" value="1"/>
</dbReference>
<dbReference type="Pfam" id="PF06911">
    <property type="entry name" value="Senescence"/>
    <property type="match status" value="2"/>
</dbReference>
<feature type="compositionally biased region" description="Polar residues" evidence="1">
    <location>
        <begin position="381"/>
        <end position="399"/>
    </location>
</feature>
<feature type="region of interest" description="Disordered" evidence="1">
    <location>
        <begin position="572"/>
        <end position="601"/>
    </location>
</feature>
<name>A0A8H7Y4L5_PSICU</name>
<dbReference type="GO" id="GO:0051301">
    <property type="term" value="P:cell division"/>
    <property type="evidence" value="ECO:0007669"/>
    <property type="project" value="TreeGrafter"/>
</dbReference>
<dbReference type="PANTHER" id="PTHR21068">
    <property type="entry name" value="SPARTIN"/>
    <property type="match status" value="1"/>
</dbReference>
<feature type="compositionally biased region" description="Pro residues" evidence="1">
    <location>
        <begin position="440"/>
        <end position="455"/>
    </location>
</feature>
<feature type="region of interest" description="Disordered" evidence="1">
    <location>
        <begin position="370"/>
        <end position="489"/>
    </location>
</feature>
<accession>A0A8H7Y4L5</accession>
<feature type="domain" description="Senescence" evidence="2">
    <location>
        <begin position="239"/>
        <end position="357"/>
    </location>
</feature>
<evidence type="ECO:0000313" key="3">
    <source>
        <dbReference type="EMBL" id="KAG5171058.1"/>
    </source>
</evidence>
<dbReference type="InterPro" id="IPR009686">
    <property type="entry name" value="Senescence/spartin_C"/>
</dbReference>
<feature type="region of interest" description="Disordered" evidence="1">
    <location>
        <begin position="275"/>
        <end position="315"/>
    </location>
</feature>
<reference evidence="3" key="1">
    <citation type="submission" date="2021-02" db="EMBL/GenBank/DDBJ databases">
        <title>Psilocybe cubensis genome.</title>
        <authorList>
            <person name="Mckernan K.J."/>
            <person name="Crawford S."/>
            <person name="Trippe A."/>
            <person name="Kane L.T."/>
            <person name="Mclaughlin S."/>
        </authorList>
    </citation>
    <scope>NUCLEOTIDE SEQUENCE [LARGE SCALE GENOMIC DNA]</scope>
    <source>
        <strain evidence="3">MGC-MH-2018</strain>
    </source>
</reference>
<dbReference type="OrthoDB" id="20821at2759"/>
<feature type="compositionally biased region" description="Low complexity" evidence="1">
    <location>
        <begin position="281"/>
        <end position="306"/>
    </location>
</feature>
<feature type="compositionally biased region" description="Pro residues" evidence="1">
    <location>
        <begin position="474"/>
        <end position="486"/>
    </location>
</feature>
<organism evidence="3">
    <name type="scientific">Psilocybe cubensis</name>
    <name type="common">Psychedelic mushroom</name>
    <name type="synonym">Stropharia cubensis</name>
    <dbReference type="NCBI Taxonomy" id="181762"/>
    <lineage>
        <taxon>Eukaryota</taxon>
        <taxon>Fungi</taxon>
        <taxon>Dikarya</taxon>
        <taxon>Basidiomycota</taxon>
        <taxon>Agaricomycotina</taxon>
        <taxon>Agaricomycetes</taxon>
        <taxon>Agaricomycetidae</taxon>
        <taxon>Agaricales</taxon>
        <taxon>Agaricineae</taxon>
        <taxon>Strophariaceae</taxon>
        <taxon>Psilocybe</taxon>
    </lineage>
</organism>
<feature type="compositionally biased region" description="Low complexity" evidence="1">
    <location>
        <begin position="572"/>
        <end position="584"/>
    </location>
</feature>
<comment type="caution">
    <text evidence="3">The sequence shown here is derived from an EMBL/GenBank/DDBJ whole genome shotgun (WGS) entry which is preliminary data.</text>
</comment>
<evidence type="ECO:0000259" key="2">
    <source>
        <dbReference type="Pfam" id="PF06911"/>
    </source>
</evidence>
<gene>
    <name evidence="3" type="ORF">JR316_003135</name>
</gene>
<sequence>MHNHAPEAFMLLSLPDASLSWTGARTEHGDLYLESVSMPNYDSKDSNDRTVYLVLKVNANEAPIDPASTVRRTDGPGGAHLRSYTLLPAQPSGEQPEMTLTINMQRYSGNHELMDKLEAFENILEQYVAVYHPGPSPVAGWGSGPSGAPATIAGQSTRVDLKGGNNNDFRGQLVMVNEDTGEVVGAVEDRFRIREDPVMHQKGHENDPVIIEVGDEDPVASDANALEAFARTVPPEQRNWITSSANIASHAISMGTNLLITTITTASSFYINHSAPSPHHTASPKSLSPSTSGSGSGASTPASAGGKPPPVPPRALTFLTSEKTRKNLATVHAYSGTAVKVSAQTVGLIDKMIRRAIGANPKREKYFANVGQQQQQGGGSSASLGLNVPQNGSSAPNTRSPSPGPSSSSLHAPPPYAPRLHKSASFSNDRDTPSSSKSGPPLPPRRSPSPMPMPSPQHQYQSPGTRSPASYAPSPAPSGGPPPIPPRLSTKDHILISADLILSTIDHSTRRVLDTGTEQLGRVVGHKYGPEAAQSSLLMAGTARNVGLVYVDMRGIGRRALLKRAGKTYVKSKVSSNKGKSAAVPVASSQSLPVPQTYAKK</sequence>
<dbReference type="InterPro" id="IPR045036">
    <property type="entry name" value="Spartin-like"/>
</dbReference>
<evidence type="ECO:0000256" key="1">
    <source>
        <dbReference type="SAM" id="MobiDB-lite"/>
    </source>
</evidence>
<protein>
    <recommendedName>
        <fullName evidence="2">Senescence domain-containing protein</fullName>
    </recommendedName>
</protein>
<proteinExistence type="predicted"/>